<evidence type="ECO:0000313" key="2">
    <source>
        <dbReference type="EMBL" id="QQO39065.1"/>
    </source>
</evidence>
<evidence type="ECO:0000313" key="3">
    <source>
        <dbReference type="Proteomes" id="UP000595307"/>
    </source>
</evidence>
<evidence type="ECO:0000256" key="1">
    <source>
        <dbReference type="SAM" id="MobiDB-lite"/>
    </source>
</evidence>
<proteinExistence type="predicted"/>
<sequence length="75" mass="8409">MQQKVKQMSKPLSAATVATLALSAMAEDMMHNGRLWDEHRYVQGCTPGEPGHARPSVSRPKKAKTHGKNKKKRRK</sequence>
<reference evidence="2 3" key="1">
    <citation type="submission" date="2020-12" db="EMBL/GenBank/DDBJ databases">
        <authorList>
            <person name="Esmael A."/>
        </authorList>
    </citation>
    <scope>NUCLEOTIDE SEQUENCE [LARGE SCALE GENOMIC DNA]</scope>
</reference>
<accession>A0A7T8C381</accession>
<feature type="compositionally biased region" description="Basic residues" evidence="1">
    <location>
        <begin position="59"/>
        <end position="75"/>
    </location>
</feature>
<organism evidence="2 3">
    <name type="scientific">Salmonella phage SPHG3</name>
    <dbReference type="NCBI Taxonomy" id="2801526"/>
    <lineage>
        <taxon>Viruses</taxon>
        <taxon>Duplodnaviria</taxon>
        <taxon>Heunggongvirae</taxon>
        <taxon>Uroviricota</taxon>
        <taxon>Caudoviricetes</taxon>
        <taxon>Pantevenvirales</taxon>
        <taxon>Ackermannviridae</taxon>
        <taxon>Cvivirinae</taxon>
        <taxon>Kuttervirus</taxon>
        <taxon>Kuttervirus STW77</taxon>
    </lineage>
</organism>
<dbReference type="EMBL" id="MW388005">
    <property type="protein sequence ID" value="QQO39065.1"/>
    <property type="molecule type" value="Genomic_DNA"/>
</dbReference>
<protein>
    <submittedName>
        <fullName evidence="2">Uncharacterized protein</fullName>
    </submittedName>
</protein>
<feature type="region of interest" description="Disordered" evidence="1">
    <location>
        <begin position="41"/>
        <end position="75"/>
    </location>
</feature>
<dbReference type="Proteomes" id="UP000595307">
    <property type="component" value="Segment"/>
</dbReference>
<name>A0A7T8C381_9CAUD</name>